<evidence type="ECO:0000256" key="11">
    <source>
        <dbReference type="ARBA" id="ARBA00022777"/>
    </source>
</evidence>
<evidence type="ECO:0000256" key="6">
    <source>
        <dbReference type="ARBA" id="ARBA00012955"/>
    </source>
</evidence>
<dbReference type="HOGENOM" id="CLU_044905_0_0_1"/>
<keyword evidence="11 16" id="KW-0418">Kinase</keyword>
<evidence type="ECO:0000256" key="10">
    <source>
        <dbReference type="ARBA" id="ARBA00022741"/>
    </source>
</evidence>
<dbReference type="Pfam" id="PF00406">
    <property type="entry name" value="ADK"/>
    <property type="match status" value="2"/>
</dbReference>
<keyword evidence="9 16" id="KW-0808">Transferase</keyword>
<dbReference type="GO" id="GO:0005524">
    <property type="term" value="F:ATP binding"/>
    <property type="evidence" value="ECO:0007669"/>
    <property type="project" value="UniProtKB-KW"/>
</dbReference>
<organism evidence="17">
    <name type="scientific">Xenopus tropicalis</name>
    <name type="common">Western clawed frog</name>
    <name type="synonym">Silurana tropicalis</name>
    <dbReference type="NCBI Taxonomy" id="8364"/>
    <lineage>
        <taxon>Eukaryota</taxon>
        <taxon>Metazoa</taxon>
        <taxon>Chordata</taxon>
        <taxon>Craniata</taxon>
        <taxon>Vertebrata</taxon>
        <taxon>Euteleostomi</taxon>
        <taxon>Amphibia</taxon>
        <taxon>Batrachia</taxon>
        <taxon>Anura</taxon>
        <taxon>Pipoidea</taxon>
        <taxon>Pipidae</taxon>
        <taxon>Xenopodinae</taxon>
        <taxon>Xenopus</taxon>
        <taxon>Silurana</taxon>
    </lineage>
</organism>
<dbReference type="HAMAP" id="MF_00235">
    <property type="entry name" value="Adenylate_kinase_Adk"/>
    <property type="match status" value="1"/>
</dbReference>
<dbReference type="SUPFAM" id="SSF52540">
    <property type="entry name" value="P-loop containing nucleoside triphosphate hydrolases"/>
    <property type="match status" value="2"/>
</dbReference>
<evidence type="ECO:0000313" key="17">
    <source>
        <dbReference type="Ensembl" id="ENSXETP00000013725"/>
    </source>
</evidence>
<evidence type="ECO:0000256" key="13">
    <source>
        <dbReference type="ARBA" id="ARBA00029501"/>
    </source>
</evidence>
<evidence type="ECO:0000256" key="5">
    <source>
        <dbReference type="ARBA" id="ARBA00007220"/>
    </source>
</evidence>
<dbReference type="InterPro" id="IPR000850">
    <property type="entry name" value="Adenylat/UMP-CMP_kin"/>
</dbReference>
<protein>
    <recommendedName>
        <fullName evidence="13">Adenylate kinase 8</fullName>
        <ecNumber evidence="6">2.7.4.3</ecNumber>
        <ecNumber evidence="7">2.7.4.6</ecNumber>
    </recommendedName>
    <alternativeName>
        <fullName evidence="15">ATP-AMP transphosphorylase 8</fullName>
    </alternativeName>
</protein>
<keyword evidence="10" id="KW-0547">Nucleotide-binding</keyword>
<evidence type="ECO:0000256" key="3">
    <source>
        <dbReference type="ARBA" id="ARBA00000937"/>
    </source>
</evidence>
<dbReference type="InterPro" id="IPR027417">
    <property type="entry name" value="P-loop_NTPase"/>
</dbReference>
<dbReference type="PANTHER" id="PTHR23359">
    <property type="entry name" value="NUCLEOTIDE KINASE"/>
    <property type="match status" value="1"/>
</dbReference>
<comment type="catalytic activity">
    <reaction evidence="1">
        <text>a 2'-deoxyribonucleoside 5'-diphosphate + ATP = a 2'-deoxyribonucleoside 5'-triphosphate + ADP</text>
        <dbReference type="Rhea" id="RHEA:44640"/>
        <dbReference type="ChEBI" id="CHEBI:30616"/>
        <dbReference type="ChEBI" id="CHEBI:61560"/>
        <dbReference type="ChEBI" id="CHEBI:73316"/>
        <dbReference type="ChEBI" id="CHEBI:456216"/>
        <dbReference type="EC" id="2.7.4.6"/>
    </reaction>
</comment>
<gene>
    <name evidence="17" type="primary">ak8</name>
</gene>
<evidence type="ECO:0000256" key="16">
    <source>
        <dbReference type="RuleBase" id="RU003330"/>
    </source>
</evidence>
<dbReference type="GO" id="GO:0004017">
    <property type="term" value="F:AMP kinase activity"/>
    <property type="evidence" value="ECO:0007669"/>
    <property type="project" value="UniProtKB-EC"/>
</dbReference>
<keyword evidence="12" id="KW-0067">ATP-binding</keyword>
<evidence type="ECO:0000256" key="1">
    <source>
        <dbReference type="ARBA" id="ARBA00000082"/>
    </source>
</evidence>
<comment type="catalytic activity">
    <reaction evidence="2">
        <text>AMP + ATP = 2 ADP</text>
        <dbReference type="Rhea" id="RHEA:12973"/>
        <dbReference type="ChEBI" id="CHEBI:30616"/>
        <dbReference type="ChEBI" id="CHEBI:456215"/>
        <dbReference type="ChEBI" id="CHEBI:456216"/>
        <dbReference type="EC" id="2.7.4.3"/>
    </reaction>
</comment>
<dbReference type="EC" id="2.7.4.6" evidence="7"/>
<dbReference type="CDD" id="cd22979">
    <property type="entry name" value="DD_AK8"/>
    <property type="match status" value="1"/>
</dbReference>
<dbReference type="FunFam" id="3.40.50.300:FF:001617">
    <property type="entry name" value="Adenylate kinase 8"/>
    <property type="match status" value="1"/>
</dbReference>
<dbReference type="PRINTS" id="PR00094">
    <property type="entry name" value="ADENYLTKNASE"/>
</dbReference>
<dbReference type="CDD" id="cd01428">
    <property type="entry name" value="ADK"/>
    <property type="match status" value="2"/>
</dbReference>
<comment type="subcellular location">
    <subcellularLocation>
        <location evidence="4">Cytoplasm</location>
        <location evidence="4">Cytosol</location>
    </subcellularLocation>
</comment>
<evidence type="ECO:0000256" key="9">
    <source>
        <dbReference type="ARBA" id="ARBA00022679"/>
    </source>
</evidence>
<evidence type="ECO:0000256" key="8">
    <source>
        <dbReference type="ARBA" id="ARBA00022490"/>
    </source>
</evidence>
<accession>F7E2P6</accession>
<comment type="function">
    <text evidence="14">Nucleoside monophosphate (NMP) kinase that catalyzes the reversible transfer of the terminal phosphate group between nucleoside triphosphates and monophosphates. Has highest activity toward AMP, and weaker activity toward dAMP, CMP and dCMP. Also displays broad nucleoside diphosphate kinase activity.</text>
</comment>
<evidence type="ECO:0000256" key="14">
    <source>
        <dbReference type="ARBA" id="ARBA00037483"/>
    </source>
</evidence>
<comment type="similarity">
    <text evidence="5 16">Belongs to the adenylate kinase family.</text>
</comment>
<evidence type="ECO:0000256" key="4">
    <source>
        <dbReference type="ARBA" id="ARBA00004514"/>
    </source>
</evidence>
<evidence type="ECO:0000256" key="7">
    <source>
        <dbReference type="ARBA" id="ARBA00012966"/>
    </source>
</evidence>
<dbReference type="AlphaFoldDB" id="F7E2P6"/>
<reference evidence="17" key="2">
    <citation type="submission" date="2011-06" db="UniProtKB">
        <authorList>
            <consortium name="Ensembl"/>
        </authorList>
    </citation>
    <scope>IDENTIFICATION</scope>
</reference>
<dbReference type="EC" id="2.7.4.3" evidence="6"/>
<evidence type="ECO:0000256" key="12">
    <source>
        <dbReference type="ARBA" id="ARBA00022840"/>
    </source>
</evidence>
<dbReference type="Gene3D" id="3.40.50.300">
    <property type="entry name" value="P-loop containing nucleotide triphosphate hydrolases"/>
    <property type="match status" value="3"/>
</dbReference>
<evidence type="ECO:0000256" key="15">
    <source>
        <dbReference type="ARBA" id="ARBA00042874"/>
    </source>
</evidence>
<evidence type="ECO:0000256" key="2">
    <source>
        <dbReference type="ARBA" id="ARBA00000582"/>
    </source>
</evidence>
<proteinExistence type="inferred from homology"/>
<comment type="catalytic activity">
    <reaction evidence="3">
        <text>a ribonucleoside 5'-diphosphate + ATP = a ribonucleoside 5'-triphosphate + ADP</text>
        <dbReference type="Rhea" id="RHEA:18113"/>
        <dbReference type="ChEBI" id="CHEBI:30616"/>
        <dbReference type="ChEBI" id="CHEBI:57930"/>
        <dbReference type="ChEBI" id="CHEBI:61557"/>
        <dbReference type="ChEBI" id="CHEBI:456216"/>
        <dbReference type="EC" id="2.7.4.6"/>
    </reaction>
</comment>
<dbReference type="GO" id="GO:0004550">
    <property type="term" value="F:nucleoside diphosphate kinase activity"/>
    <property type="evidence" value="ECO:0007669"/>
    <property type="project" value="UniProtKB-EC"/>
</dbReference>
<reference evidence="17" key="1">
    <citation type="journal article" date="2010" name="Science">
        <title>The genome of the Western clawed frog Xenopus tropicalis.</title>
        <authorList>
            <person name="Hellsten U."/>
            <person name="Harland R.M."/>
            <person name="Gilchrist M.J."/>
            <person name="Hendrix D."/>
            <person name="Jurka J."/>
            <person name="Kapitonov V."/>
            <person name="Ovcharenko I."/>
            <person name="Putnam N.H."/>
            <person name="Shu S."/>
            <person name="Taher L."/>
            <person name="Blitz I.L."/>
            <person name="Blumberg B."/>
            <person name="Dichmann D.S."/>
            <person name="Dubchak I."/>
            <person name="Amaya E."/>
            <person name="Detter J.C."/>
            <person name="Fletcher R."/>
            <person name="Gerhard D.S."/>
            <person name="Goodstein D."/>
            <person name="Graves T."/>
            <person name="Grigoriev I.V."/>
            <person name="Grimwood J."/>
            <person name="Kawashima T."/>
            <person name="Lindquist E."/>
            <person name="Lucas S.M."/>
            <person name="Mead P.E."/>
            <person name="Mitros T."/>
            <person name="Ogino H."/>
            <person name="Ohta Y."/>
            <person name="Poliakov A.V."/>
            <person name="Pollet N."/>
            <person name="Robert J."/>
            <person name="Salamov A."/>
            <person name="Sater A.K."/>
            <person name="Schmutz J."/>
            <person name="Terry A."/>
            <person name="Vize P.D."/>
            <person name="Warren W.C."/>
            <person name="Wells D."/>
            <person name="Wills A."/>
            <person name="Wilson R.K."/>
            <person name="Zimmerman L.B."/>
            <person name="Zorn A.M."/>
            <person name="Grainger R."/>
            <person name="Grammer T."/>
            <person name="Khokha M.K."/>
            <person name="Richardson P.M."/>
            <person name="Rokhsar D.S."/>
        </authorList>
    </citation>
    <scope>NUCLEOTIDE SEQUENCE [LARGE SCALE GENOMIC DNA]</scope>
    <source>
        <strain evidence="17">Nigerian</strain>
    </source>
</reference>
<dbReference type="GeneTree" id="ENSGT00940000164784"/>
<dbReference type="Ensembl" id="ENSXETT00000013725">
    <property type="protein sequence ID" value="ENSXETP00000013725"/>
    <property type="gene ID" value="ENSXETG00000006260"/>
</dbReference>
<dbReference type="Bgee" id="ENSXETG00000006260">
    <property type="expression patterns" value="Expressed in testis and 9 other cell types or tissues"/>
</dbReference>
<dbReference type="Xenbase" id="XB-GENE-5831327">
    <property type="gene designation" value="ak8"/>
</dbReference>
<name>F7E2P6_XENTR</name>
<keyword evidence="8" id="KW-0963">Cytoplasm</keyword>
<dbReference type="GO" id="GO:0005829">
    <property type="term" value="C:cytosol"/>
    <property type="evidence" value="ECO:0007669"/>
    <property type="project" value="UniProtKB-SubCell"/>
</dbReference>
<sequence>MDATRKPLRIPPAMALYAEEQGVFDIIQKMVKKVLVDRPKDPIQYMIDHLSNDNDDVPRVFILGPPASGKHTMAKLLCKRLNATHLTPESVLSSDVSLLAKEAQSYRDKGQEVPDELWAKLMQQRLSKVDCIKRGWILEGFPKTREQALKLQMAGICPDHLVVLDAPDIVLIERNMGKRIDTANGEVYHTTFDWPSDPTVQRNLVEPEGISEEETGLRLIEYHRNIPGILRTYPKTSKKINADQPYMDVFSQVLTFVLSKPRSLAPHTPRILLYGPPGSGRSLQASLLAQKYGIVNICCGQVLKEAVADQTKLGEVIQPYIENDQQGGNSFFLRFLTNLNPTSFNKSPSEDFHLVALPAVTDRVFSLDLSDDVVIERLSLCMTDPVSGERYHDIYKPAPSSEVHERLQQNPRHSEQRVQARLDMYHANAEELDEFYPDVIHINADQDPYTVFEFIESYTVSPLPRPLPEEPTSP</sequence>
<dbReference type="ExpressionAtlas" id="F7E2P6">
    <property type="expression patterns" value="baseline and differential"/>
</dbReference>